<proteinExistence type="predicted"/>
<dbReference type="SMART" id="SM00245">
    <property type="entry name" value="TSPc"/>
    <property type="match status" value="1"/>
</dbReference>
<dbReference type="EMBL" id="JAKZGO010000024">
    <property type="protein sequence ID" value="MCH7415527.1"/>
    <property type="molecule type" value="Genomic_DNA"/>
</dbReference>
<dbReference type="Proteomes" id="UP001165430">
    <property type="component" value="Unassembled WGS sequence"/>
</dbReference>
<protein>
    <submittedName>
        <fullName evidence="2">S41 family peptidase</fullName>
    </submittedName>
</protein>
<dbReference type="PANTHER" id="PTHR32060">
    <property type="entry name" value="TAIL-SPECIFIC PROTEASE"/>
    <property type="match status" value="1"/>
</dbReference>
<dbReference type="Gene3D" id="3.30.750.170">
    <property type="match status" value="1"/>
</dbReference>
<evidence type="ECO:0000313" key="2">
    <source>
        <dbReference type="EMBL" id="MCH7415527.1"/>
    </source>
</evidence>
<dbReference type="InterPro" id="IPR041489">
    <property type="entry name" value="PDZ_6"/>
</dbReference>
<sequence length="482" mass="54365">MISFKHKFRTYLFFVILATVIFSCKEDDDIKPDEKEEVVPSPNVAINNWIQSVMREVYYWLDDMGTPISLNSEPTAYFQSLLFKPTDRFSVIYPNFQELMSSLSGVSTEAGYEFSLMRESPDNQNVIAPVTYIKKGSPADIEGLKRGDILTQINGTTMTLGNYQSLLRGISSSHSVTYRRFDEGNNTYAAGQSINLTTTLIEENPNFLDTIYTIDNQKIGYFIYNFFSPGVENSEGEMDTRYDLQMDEVFANFKAEGINHLIIDFRYNGGGYVSSSVNLASLIAPNITSTSVFSKTKFNSFLSRFSQFQNVQTNFKEKSQNIGNLLSENKVFVITSTRTASASELVINSLRPYMEVVLIGDVTNGKNVGSVPFEDEDNPNNNYGLLPIITKSFNSLDQSDYGNGFSPDFNINELDFINLVDLGNLNEPLLKATMDRILNRPPAGRRSKIEREQISSSLDRKIRQGLLLEDSKSVKEAFEKIK</sequence>
<evidence type="ECO:0000259" key="1">
    <source>
        <dbReference type="PROSITE" id="PS50106"/>
    </source>
</evidence>
<dbReference type="PANTHER" id="PTHR32060:SF30">
    <property type="entry name" value="CARBOXY-TERMINAL PROCESSING PROTEASE CTPA"/>
    <property type="match status" value="1"/>
</dbReference>
<gene>
    <name evidence="2" type="ORF">MM213_18645</name>
</gene>
<dbReference type="Pfam" id="PF18294">
    <property type="entry name" value="Pept_S41_N"/>
    <property type="match status" value="1"/>
</dbReference>
<dbReference type="InterPro" id="IPR029045">
    <property type="entry name" value="ClpP/crotonase-like_dom_sf"/>
</dbReference>
<dbReference type="Pfam" id="PF17820">
    <property type="entry name" value="PDZ_6"/>
    <property type="match status" value="1"/>
</dbReference>
<organism evidence="2 3">
    <name type="scientific">Belliella alkalica</name>
    <dbReference type="NCBI Taxonomy" id="1730871"/>
    <lineage>
        <taxon>Bacteria</taxon>
        <taxon>Pseudomonadati</taxon>
        <taxon>Bacteroidota</taxon>
        <taxon>Cytophagia</taxon>
        <taxon>Cytophagales</taxon>
        <taxon>Cyclobacteriaceae</taxon>
        <taxon>Belliella</taxon>
    </lineage>
</organism>
<dbReference type="SUPFAM" id="SSF52096">
    <property type="entry name" value="ClpP/crotonase"/>
    <property type="match status" value="1"/>
</dbReference>
<dbReference type="SMART" id="SM00228">
    <property type="entry name" value="PDZ"/>
    <property type="match status" value="1"/>
</dbReference>
<feature type="domain" description="PDZ" evidence="1">
    <location>
        <begin position="130"/>
        <end position="182"/>
    </location>
</feature>
<dbReference type="CDD" id="cd07561">
    <property type="entry name" value="Peptidase_S41_CPP_like"/>
    <property type="match status" value="1"/>
</dbReference>
<dbReference type="Gene3D" id="3.90.226.10">
    <property type="entry name" value="2-enoyl-CoA Hydratase, Chain A, domain 1"/>
    <property type="match status" value="1"/>
</dbReference>
<accession>A0ABS9VGG9</accession>
<dbReference type="InterPro" id="IPR041613">
    <property type="entry name" value="Pept_S41_N"/>
</dbReference>
<dbReference type="InterPro" id="IPR001478">
    <property type="entry name" value="PDZ"/>
</dbReference>
<comment type="caution">
    <text evidence="2">The sequence shown here is derived from an EMBL/GenBank/DDBJ whole genome shotgun (WGS) entry which is preliminary data.</text>
</comment>
<dbReference type="SUPFAM" id="SSF50156">
    <property type="entry name" value="PDZ domain-like"/>
    <property type="match status" value="1"/>
</dbReference>
<reference evidence="2" key="1">
    <citation type="submission" date="2022-03" db="EMBL/GenBank/DDBJ databases">
        <title>De novo assembled genomes of Belliella spp. (Cyclobacteriaceae) strains.</title>
        <authorList>
            <person name="Szabo A."/>
            <person name="Korponai K."/>
            <person name="Felfoldi T."/>
        </authorList>
    </citation>
    <scope>NUCLEOTIDE SEQUENCE</scope>
    <source>
        <strain evidence="2">DSM 111903</strain>
    </source>
</reference>
<name>A0ABS9VGG9_9BACT</name>
<dbReference type="InterPro" id="IPR005151">
    <property type="entry name" value="Tail-specific_protease"/>
</dbReference>
<evidence type="ECO:0000313" key="3">
    <source>
        <dbReference type="Proteomes" id="UP001165430"/>
    </source>
</evidence>
<dbReference type="RefSeq" id="WP_241414408.1">
    <property type="nucleotide sequence ID" value="NZ_JAKZGO010000024.1"/>
</dbReference>
<dbReference type="PROSITE" id="PS51257">
    <property type="entry name" value="PROKAR_LIPOPROTEIN"/>
    <property type="match status" value="1"/>
</dbReference>
<dbReference type="Gene3D" id="2.30.42.10">
    <property type="match status" value="1"/>
</dbReference>
<keyword evidence="3" id="KW-1185">Reference proteome</keyword>
<dbReference type="InterPro" id="IPR036034">
    <property type="entry name" value="PDZ_sf"/>
</dbReference>
<dbReference type="Pfam" id="PF03572">
    <property type="entry name" value="Peptidase_S41"/>
    <property type="match status" value="1"/>
</dbReference>
<dbReference type="PROSITE" id="PS50106">
    <property type="entry name" value="PDZ"/>
    <property type="match status" value="1"/>
</dbReference>